<reference evidence="7" key="1">
    <citation type="submission" date="2017-11" db="EMBL/GenBank/DDBJ databases">
        <authorList>
            <person name="Watanabe M."/>
            <person name="Kojima H."/>
        </authorList>
    </citation>
    <scope>NUCLEOTIDE SEQUENCE [LARGE SCALE GENOMIC DNA]</scope>
    <source>
        <strain evidence="7">Tokyo 01</strain>
    </source>
</reference>
<dbReference type="PANTHER" id="PTHR37164">
    <property type="entry name" value="BACTERIOHEMERYTHRIN"/>
    <property type="match status" value="1"/>
</dbReference>
<reference evidence="7" key="2">
    <citation type="submission" date="2019-01" db="EMBL/GenBank/DDBJ databases">
        <title>Genome sequence of Desulfonema ishimotonii strain Tokyo 01.</title>
        <authorList>
            <person name="Fukui M."/>
        </authorList>
    </citation>
    <scope>NUCLEOTIDE SEQUENCE [LARGE SCALE GENOMIC DNA]</scope>
    <source>
        <strain evidence="7">Tokyo 01</strain>
    </source>
</reference>
<organism evidence="6 7">
    <name type="scientific">Desulfonema ishimotonii</name>
    <dbReference type="NCBI Taxonomy" id="45657"/>
    <lineage>
        <taxon>Bacteria</taxon>
        <taxon>Pseudomonadati</taxon>
        <taxon>Thermodesulfobacteriota</taxon>
        <taxon>Desulfobacteria</taxon>
        <taxon>Desulfobacterales</taxon>
        <taxon>Desulfococcaceae</taxon>
        <taxon>Desulfonema</taxon>
    </lineage>
</organism>
<keyword evidence="2" id="KW-0813">Transport</keyword>
<name>A0A401FXV1_9BACT</name>
<evidence type="ECO:0000256" key="3">
    <source>
        <dbReference type="ARBA" id="ARBA00022723"/>
    </source>
</evidence>
<dbReference type="InterPro" id="IPR050669">
    <property type="entry name" value="Hemerythrin"/>
</dbReference>
<evidence type="ECO:0000259" key="5">
    <source>
        <dbReference type="Pfam" id="PF01814"/>
    </source>
</evidence>
<dbReference type="InterPro" id="IPR016131">
    <property type="entry name" value="Haemerythrin_Fe_BS"/>
</dbReference>
<comment type="similarity">
    <text evidence="1">Belongs to the hemerythrin family.</text>
</comment>
<sequence>MAFFDWIDAYSVGIGEMDRQHQRLVALLNELYEAMYAGKGREALGKVLSGLRTYTRTHFTDEERMMRACGYPGYAEHRRIHEKMQARVEEIYTQFRDDRISSPVQVSNFFKNWLARHILQTDMKYAAFIAASKKTTAGDRERFF</sequence>
<dbReference type="RefSeq" id="WP_124329039.1">
    <property type="nucleotide sequence ID" value="NZ_BEXT01000001.1"/>
</dbReference>
<evidence type="ECO:0000256" key="1">
    <source>
        <dbReference type="ARBA" id="ARBA00010587"/>
    </source>
</evidence>
<dbReference type="GO" id="GO:0005344">
    <property type="term" value="F:oxygen carrier activity"/>
    <property type="evidence" value="ECO:0007669"/>
    <property type="project" value="UniProtKB-KW"/>
</dbReference>
<dbReference type="Pfam" id="PF01814">
    <property type="entry name" value="Hemerythrin"/>
    <property type="match status" value="1"/>
</dbReference>
<keyword evidence="2" id="KW-0561">Oxygen transport</keyword>
<comment type="caution">
    <text evidence="6">The sequence shown here is derived from an EMBL/GenBank/DDBJ whole genome shotgun (WGS) entry which is preliminary data.</text>
</comment>
<dbReference type="PROSITE" id="PS00550">
    <property type="entry name" value="HEMERYTHRINS"/>
    <property type="match status" value="1"/>
</dbReference>
<protein>
    <submittedName>
        <fullName evidence="6">Hemerythrin</fullName>
    </submittedName>
</protein>
<gene>
    <name evidence="6" type="ORF">DENIS_2757</name>
</gene>
<dbReference type="AlphaFoldDB" id="A0A401FXV1"/>
<dbReference type="EMBL" id="BEXT01000001">
    <property type="protein sequence ID" value="GBC61795.1"/>
    <property type="molecule type" value="Genomic_DNA"/>
</dbReference>
<dbReference type="InterPro" id="IPR012312">
    <property type="entry name" value="Hemerythrin-like"/>
</dbReference>
<evidence type="ECO:0000313" key="6">
    <source>
        <dbReference type="EMBL" id="GBC61795.1"/>
    </source>
</evidence>
<evidence type="ECO:0000256" key="2">
    <source>
        <dbReference type="ARBA" id="ARBA00022621"/>
    </source>
</evidence>
<dbReference type="InterPro" id="IPR035938">
    <property type="entry name" value="Hemerythrin-like_sf"/>
</dbReference>
<dbReference type="NCBIfam" id="TIGR02481">
    <property type="entry name" value="hemeryth_dom"/>
    <property type="match status" value="1"/>
</dbReference>
<dbReference type="OrthoDB" id="9774644at2"/>
<dbReference type="SUPFAM" id="SSF47188">
    <property type="entry name" value="Hemerythrin-like"/>
    <property type="match status" value="1"/>
</dbReference>
<proteinExistence type="inferred from homology"/>
<dbReference type="Proteomes" id="UP000288096">
    <property type="component" value="Unassembled WGS sequence"/>
</dbReference>
<keyword evidence="7" id="KW-1185">Reference proteome</keyword>
<evidence type="ECO:0000256" key="4">
    <source>
        <dbReference type="ARBA" id="ARBA00023004"/>
    </source>
</evidence>
<dbReference type="GO" id="GO:0046872">
    <property type="term" value="F:metal ion binding"/>
    <property type="evidence" value="ECO:0007669"/>
    <property type="project" value="UniProtKB-KW"/>
</dbReference>
<dbReference type="CDD" id="cd12107">
    <property type="entry name" value="Hemerythrin"/>
    <property type="match status" value="1"/>
</dbReference>
<accession>A0A401FXV1</accession>
<dbReference type="PANTHER" id="PTHR37164:SF1">
    <property type="entry name" value="BACTERIOHEMERYTHRIN"/>
    <property type="match status" value="1"/>
</dbReference>
<dbReference type="Gene3D" id="1.20.120.50">
    <property type="entry name" value="Hemerythrin-like"/>
    <property type="match status" value="1"/>
</dbReference>
<dbReference type="NCBIfam" id="NF033749">
    <property type="entry name" value="bact_hemeryth"/>
    <property type="match status" value="1"/>
</dbReference>
<evidence type="ECO:0000313" key="7">
    <source>
        <dbReference type="Proteomes" id="UP000288096"/>
    </source>
</evidence>
<keyword evidence="3" id="KW-0479">Metal-binding</keyword>
<feature type="domain" description="Hemerythrin-like" evidence="5">
    <location>
        <begin position="13"/>
        <end position="127"/>
    </location>
</feature>
<dbReference type="InterPro" id="IPR012827">
    <property type="entry name" value="Hemerythrin_metal-bd"/>
</dbReference>
<keyword evidence="4" id="KW-0408">Iron</keyword>